<name>A0A060X632_ONCMY</name>
<feature type="compositionally biased region" description="Polar residues" evidence="1">
    <location>
        <begin position="164"/>
        <end position="175"/>
    </location>
</feature>
<dbReference type="PaxDb" id="8022-A0A060X632"/>
<dbReference type="STRING" id="8022.A0A060X632"/>
<dbReference type="PANTHER" id="PTHR21590">
    <property type="entry name" value="SEA DOMAIN-CONTAINING PROTEIN"/>
    <property type="match status" value="1"/>
</dbReference>
<dbReference type="EMBL" id="FR904992">
    <property type="protein sequence ID" value="CDQ74697.1"/>
    <property type="molecule type" value="Genomic_DNA"/>
</dbReference>
<sequence length="509" mass="54073">MASKHVRNSLDDLIVSGINNAPAIGSIEWIGVGMGATLCFQKNGKTLGLDRMWTKYILSVGMVLLLMQSVLAADDEGHYNGSSGHAALPQDPAVPSNLSARATPMKDWLLGALAVPTDPSGATAESTREQPGFSSVLTLLASSDQEPQTPVQPSVLANASSAINNDNQTAGTTDPLSLAPVANSTSNTSSEEAVSSLPANPDLPTVPVSSLATLGEGDSTLPDNVTSPFSTHTWNTTKPARADNNTTIPSTTAAHTNPTPDTVTNDSLQLTTVTTTTVTPLTVTTTTVTPHTTTALTTEAVTTIPRTTTTPQEVTTFQETTLMTTTTDPPTTATTTTSAPTTTNAPTTSTTTTAPTTTLTVPTTTTETTPGPTTTESPPISAEEERQPCNITEKTWVKTVLSMQLRRNRLDIIVRQNLSKGLTHALQRAFNDTNVYVQVSIVLYSVFECCYCCTVPGEQHVHKELSSETRQSILVLRNEGYSKVRNFQETEDPVQRCALLPSQDRTNCL</sequence>
<gene>
    <name evidence="2" type="ORF">GSONMT00003225001</name>
</gene>
<reference evidence="2" key="2">
    <citation type="submission" date="2014-03" db="EMBL/GenBank/DDBJ databases">
        <authorList>
            <person name="Genoscope - CEA"/>
        </authorList>
    </citation>
    <scope>NUCLEOTIDE SEQUENCE</scope>
</reference>
<feature type="compositionally biased region" description="Polar residues" evidence="1">
    <location>
        <begin position="182"/>
        <end position="193"/>
    </location>
</feature>
<protein>
    <submittedName>
        <fullName evidence="2">Uncharacterized protein</fullName>
    </submittedName>
</protein>
<feature type="compositionally biased region" description="Low complexity" evidence="1">
    <location>
        <begin position="324"/>
        <end position="379"/>
    </location>
</feature>
<evidence type="ECO:0000256" key="1">
    <source>
        <dbReference type="SAM" id="MobiDB-lite"/>
    </source>
</evidence>
<feature type="compositionally biased region" description="Polar residues" evidence="1">
    <location>
        <begin position="221"/>
        <end position="264"/>
    </location>
</feature>
<dbReference type="Proteomes" id="UP000193380">
    <property type="component" value="Unassembled WGS sequence"/>
</dbReference>
<reference evidence="2" key="1">
    <citation type="journal article" date="2014" name="Nat. Commun.">
        <title>The rainbow trout genome provides novel insights into evolution after whole-genome duplication in vertebrates.</title>
        <authorList>
            <person name="Berthelot C."/>
            <person name="Brunet F."/>
            <person name="Chalopin D."/>
            <person name="Juanchich A."/>
            <person name="Bernard M."/>
            <person name="Noel B."/>
            <person name="Bento P."/>
            <person name="Da Silva C."/>
            <person name="Labadie K."/>
            <person name="Alberti A."/>
            <person name="Aury J.M."/>
            <person name="Louis A."/>
            <person name="Dehais P."/>
            <person name="Bardou P."/>
            <person name="Montfort J."/>
            <person name="Klopp C."/>
            <person name="Cabau C."/>
            <person name="Gaspin C."/>
            <person name="Thorgaard G.H."/>
            <person name="Boussaha M."/>
            <person name="Quillet E."/>
            <person name="Guyomard R."/>
            <person name="Galiana D."/>
            <person name="Bobe J."/>
            <person name="Volff J.N."/>
            <person name="Genet C."/>
            <person name="Wincker P."/>
            <person name="Jaillon O."/>
            <person name="Roest Crollius H."/>
            <person name="Guiguen Y."/>
        </authorList>
    </citation>
    <scope>NUCLEOTIDE SEQUENCE [LARGE SCALE GENOMIC DNA]</scope>
</reference>
<dbReference type="PANTHER" id="PTHR21590:SF3">
    <property type="entry name" value="UPF0606 PROTEIN KIAA1549L"/>
    <property type="match status" value="1"/>
</dbReference>
<accession>A0A060X632</accession>
<evidence type="ECO:0000313" key="2">
    <source>
        <dbReference type="EMBL" id="CDQ74697.1"/>
    </source>
</evidence>
<proteinExistence type="predicted"/>
<feature type="region of interest" description="Disordered" evidence="1">
    <location>
        <begin position="164"/>
        <end position="264"/>
    </location>
</feature>
<feature type="region of interest" description="Disordered" evidence="1">
    <location>
        <begin position="324"/>
        <end position="388"/>
    </location>
</feature>
<dbReference type="AlphaFoldDB" id="A0A060X632"/>
<evidence type="ECO:0000313" key="3">
    <source>
        <dbReference type="Proteomes" id="UP000193380"/>
    </source>
</evidence>
<organism evidence="2 3">
    <name type="scientific">Oncorhynchus mykiss</name>
    <name type="common">Rainbow trout</name>
    <name type="synonym">Salmo gairdneri</name>
    <dbReference type="NCBI Taxonomy" id="8022"/>
    <lineage>
        <taxon>Eukaryota</taxon>
        <taxon>Metazoa</taxon>
        <taxon>Chordata</taxon>
        <taxon>Craniata</taxon>
        <taxon>Vertebrata</taxon>
        <taxon>Euteleostomi</taxon>
        <taxon>Actinopterygii</taxon>
        <taxon>Neopterygii</taxon>
        <taxon>Teleostei</taxon>
        <taxon>Protacanthopterygii</taxon>
        <taxon>Salmoniformes</taxon>
        <taxon>Salmonidae</taxon>
        <taxon>Salmoninae</taxon>
        <taxon>Oncorhynchus</taxon>
    </lineage>
</organism>